<evidence type="ECO:0000256" key="9">
    <source>
        <dbReference type="PIRSR" id="PIRSR602401-1"/>
    </source>
</evidence>
<dbReference type="Proteomes" id="UP000620124">
    <property type="component" value="Unassembled WGS sequence"/>
</dbReference>
<feature type="binding site" description="axial binding residue" evidence="9">
    <location>
        <position position="298"/>
    </location>
    <ligand>
        <name>heme</name>
        <dbReference type="ChEBI" id="CHEBI:30413"/>
    </ligand>
    <ligandPart>
        <name>Fe</name>
        <dbReference type="ChEBI" id="CHEBI:18248"/>
    </ligandPart>
</feature>
<dbReference type="SUPFAM" id="SSF48264">
    <property type="entry name" value="Cytochrome P450"/>
    <property type="match status" value="1"/>
</dbReference>
<name>A0A8H6Y845_9AGAR</name>
<proteinExistence type="inferred from homology"/>
<comment type="similarity">
    <text evidence="3 10">Belongs to the cytochrome P450 family.</text>
</comment>
<dbReference type="GO" id="GO:0004497">
    <property type="term" value="F:monooxygenase activity"/>
    <property type="evidence" value="ECO:0007669"/>
    <property type="project" value="UniProtKB-KW"/>
</dbReference>
<dbReference type="InterPro" id="IPR050364">
    <property type="entry name" value="Cytochrome_P450_fung"/>
</dbReference>
<protein>
    <submittedName>
        <fullName evidence="11">Putative monooxygenase</fullName>
    </submittedName>
</protein>
<dbReference type="PROSITE" id="PS00086">
    <property type="entry name" value="CYTOCHROME_P450"/>
    <property type="match status" value="1"/>
</dbReference>
<dbReference type="Gene3D" id="1.10.630.10">
    <property type="entry name" value="Cytochrome P450"/>
    <property type="match status" value="1"/>
</dbReference>
<keyword evidence="5 9" id="KW-0479">Metal-binding</keyword>
<dbReference type="EMBL" id="JACAZI010000008">
    <property type="protein sequence ID" value="KAF7354179.1"/>
    <property type="molecule type" value="Genomic_DNA"/>
</dbReference>
<organism evidence="11 12">
    <name type="scientific">Mycena venus</name>
    <dbReference type="NCBI Taxonomy" id="2733690"/>
    <lineage>
        <taxon>Eukaryota</taxon>
        <taxon>Fungi</taxon>
        <taxon>Dikarya</taxon>
        <taxon>Basidiomycota</taxon>
        <taxon>Agaricomycotina</taxon>
        <taxon>Agaricomycetes</taxon>
        <taxon>Agaricomycetidae</taxon>
        <taxon>Agaricales</taxon>
        <taxon>Marasmiineae</taxon>
        <taxon>Mycenaceae</taxon>
        <taxon>Mycena</taxon>
    </lineage>
</organism>
<comment type="caution">
    <text evidence="11">The sequence shown here is derived from an EMBL/GenBank/DDBJ whole genome shotgun (WGS) entry which is preliminary data.</text>
</comment>
<evidence type="ECO:0000256" key="6">
    <source>
        <dbReference type="ARBA" id="ARBA00023002"/>
    </source>
</evidence>
<comment type="pathway">
    <text evidence="2">Secondary metabolite biosynthesis.</text>
</comment>
<dbReference type="InterPro" id="IPR001128">
    <property type="entry name" value="Cyt_P450"/>
</dbReference>
<keyword evidence="8 10" id="KW-0503">Monooxygenase</keyword>
<evidence type="ECO:0000256" key="1">
    <source>
        <dbReference type="ARBA" id="ARBA00001971"/>
    </source>
</evidence>
<evidence type="ECO:0000256" key="7">
    <source>
        <dbReference type="ARBA" id="ARBA00023004"/>
    </source>
</evidence>
<evidence type="ECO:0000256" key="2">
    <source>
        <dbReference type="ARBA" id="ARBA00005179"/>
    </source>
</evidence>
<dbReference type="InterPro" id="IPR002401">
    <property type="entry name" value="Cyt_P450_E_grp-I"/>
</dbReference>
<evidence type="ECO:0000256" key="10">
    <source>
        <dbReference type="RuleBase" id="RU000461"/>
    </source>
</evidence>
<comment type="cofactor">
    <cofactor evidence="1 9">
        <name>heme</name>
        <dbReference type="ChEBI" id="CHEBI:30413"/>
    </cofactor>
</comment>
<dbReference type="PANTHER" id="PTHR46300:SF7">
    <property type="entry name" value="P450, PUTATIVE (EUROFUNG)-RELATED"/>
    <property type="match status" value="1"/>
</dbReference>
<dbReference type="GO" id="GO:0020037">
    <property type="term" value="F:heme binding"/>
    <property type="evidence" value="ECO:0007669"/>
    <property type="project" value="InterPro"/>
</dbReference>
<keyword evidence="7 9" id="KW-0408">Iron</keyword>
<evidence type="ECO:0000256" key="3">
    <source>
        <dbReference type="ARBA" id="ARBA00010617"/>
    </source>
</evidence>
<dbReference type="InterPro" id="IPR017972">
    <property type="entry name" value="Cyt_P450_CS"/>
</dbReference>
<dbReference type="OrthoDB" id="2789670at2759"/>
<evidence type="ECO:0000256" key="5">
    <source>
        <dbReference type="ARBA" id="ARBA00022723"/>
    </source>
</evidence>
<dbReference type="PRINTS" id="PR00463">
    <property type="entry name" value="EP450I"/>
</dbReference>
<evidence type="ECO:0000256" key="4">
    <source>
        <dbReference type="ARBA" id="ARBA00022617"/>
    </source>
</evidence>
<keyword evidence="12" id="KW-1185">Reference proteome</keyword>
<evidence type="ECO:0000313" key="12">
    <source>
        <dbReference type="Proteomes" id="UP000620124"/>
    </source>
</evidence>
<dbReference type="GO" id="GO:0005506">
    <property type="term" value="F:iron ion binding"/>
    <property type="evidence" value="ECO:0007669"/>
    <property type="project" value="InterPro"/>
</dbReference>
<reference evidence="11" key="1">
    <citation type="submission" date="2020-05" db="EMBL/GenBank/DDBJ databases">
        <title>Mycena genomes resolve the evolution of fungal bioluminescence.</title>
        <authorList>
            <person name="Tsai I.J."/>
        </authorList>
    </citation>
    <scope>NUCLEOTIDE SEQUENCE</scope>
    <source>
        <strain evidence="11">CCC161011</strain>
    </source>
</reference>
<evidence type="ECO:0000313" key="11">
    <source>
        <dbReference type="EMBL" id="KAF7354179.1"/>
    </source>
</evidence>
<keyword evidence="6 10" id="KW-0560">Oxidoreductase</keyword>
<gene>
    <name evidence="11" type="ORF">MVEN_01105600</name>
</gene>
<dbReference type="PRINTS" id="PR00385">
    <property type="entry name" value="P450"/>
</dbReference>
<keyword evidence="4 9" id="KW-0349">Heme</keyword>
<dbReference type="GO" id="GO:0016705">
    <property type="term" value="F:oxidoreductase activity, acting on paired donors, with incorporation or reduction of molecular oxygen"/>
    <property type="evidence" value="ECO:0007669"/>
    <property type="project" value="InterPro"/>
</dbReference>
<sequence length="381" mass="42198">MLPRYYAFLEAEARILAEAVIQDPSQLSNLIKLKIGTILIRIFYGYYVKTDNDPFLILIRASLNIFSSTAVSGVWLVDSIPFLKHLPTWLPGNGSLATAKRWRDVTWKAVWAPYAWSKRSFESGTVALPNTCAMALDIMDGELPAELEEQLVWATGTMTAGGLETSIIGTLNFFLAMMLNPVVQAKAKQEIDSVVGRDRLPTISDKSSLPYVRSVVTEVLRLNPPIPLGAAHALSRDDIYEGMHLPKGSIVLANILHMLHDPEVFAHPMNFDPDRFRNLDSEMQKVTNVVFGFGRRQCPGKSLAENTVFAIAATVLATCEILPNVDKDGRDIIPSVVYSSGMFRFPSRFECNIRLRSDKGNDLLTQSIDEVPGISPVQSSV</sequence>
<dbReference type="AlphaFoldDB" id="A0A8H6Y845"/>
<accession>A0A8H6Y845</accession>
<evidence type="ECO:0000256" key="8">
    <source>
        <dbReference type="ARBA" id="ARBA00023033"/>
    </source>
</evidence>
<dbReference type="Pfam" id="PF00067">
    <property type="entry name" value="p450"/>
    <property type="match status" value="1"/>
</dbReference>
<dbReference type="PANTHER" id="PTHR46300">
    <property type="entry name" value="P450, PUTATIVE (EUROFUNG)-RELATED-RELATED"/>
    <property type="match status" value="1"/>
</dbReference>
<dbReference type="InterPro" id="IPR036396">
    <property type="entry name" value="Cyt_P450_sf"/>
</dbReference>